<gene>
    <name evidence="1" type="ORF">Fot_37681</name>
</gene>
<keyword evidence="2" id="KW-1185">Reference proteome</keyword>
<dbReference type="Proteomes" id="UP001604277">
    <property type="component" value="Unassembled WGS sequence"/>
</dbReference>
<evidence type="ECO:0000313" key="2">
    <source>
        <dbReference type="Proteomes" id="UP001604277"/>
    </source>
</evidence>
<protein>
    <submittedName>
        <fullName evidence="1">Uncharacterized protein</fullName>
    </submittedName>
</protein>
<comment type="caution">
    <text evidence="1">The sequence shown here is derived from an EMBL/GenBank/DDBJ whole genome shotgun (WGS) entry which is preliminary data.</text>
</comment>
<sequence length="100" mass="11113">MESKESKAARECGSWPIPQLARSIDSLERKGDETLAADSDANGVEAIETGAASSTRENAEKESVYQKGFLEQYGQLGSGKSVERKRKSEKNEKFWEYIHA</sequence>
<accession>A0ABD1RZN2</accession>
<dbReference type="AlphaFoldDB" id="A0ABD1RZN2"/>
<proteinExistence type="predicted"/>
<name>A0ABD1RZN2_9LAMI</name>
<organism evidence="1 2">
    <name type="scientific">Forsythia ovata</name>
    <dbReference type="NCBI Taxonomy" id="205694"/>
    <lineage>
        <taxon>Eukaryota</taxon>
        <taxon>Viridiplantae</taxon>
        <taxon>Streptophyta</taxon>
        <taxon>Embryophyta</taxon>
        <taxon>Tracheophyta</taxon>
        <taxon>Spermatophyta</taxon>
        <taxon>Magnoliopsida</taxon>
        <taxon>eudicotyledons</taxon>
        <taxon>Gunneridae</taxon>
        <taxon>Pentapetalae</taxon>
        <taxon>asterids</taxon>
        <taxon>lamiids</taxon>
        <taxon>Lamiales</taxon>
        <taxon>Oleaceae</taxon>
        <taxon>Forsythieae</taxon>
        <taxon>Forsythia</taxon>
    </lineage>
</organism>
<dbReference type="EMBL" id="JBFOLJ010000011">
    <property type="protein sequence ID" value="KAL2493924.1"/>
    <property type="molecule type" value="Genomic_DNA"/>
</dbReference>
<reference evidence="2" key="1">
    <citation type="submission" date="2024-07" db="EMBL/GenBank/DDBJ databases">
        <title>Two chromosome-level genome assemblies of Korean endemic species Abeliophyllum distichum and Forsythia ovata (Oleaceae).</title>
        <authorList>
            <person name="Jang H."/>
        </authorList>
    </citation>
    <scope>NUCLEOTIDE SEQUENCE [LARGE SCALE GENOMIC DNA]</scope>
</reference>
<evidence type="ECO:0000313" key="1">
    <source>
        <dbReference type="EMBL" id="KAL2493924.1"/>
    </source>
</evidence>